<name>A0A420YJA4_9PEZI</name>
<dbReference type="AlphaFoldDB" id="A0A420YJA4"/>
<evidence type="ECO:0000313" key="2">
    <source>
        <dbReference type="EMBL" id="RKU47950.1"/>
    </source>
</evidence>
<protein>
    <submittedName>
        <fullName evidence="2">Uncharacterized protein</fullName>
    </submittedName>
</protein>
<proteinExistence type="predicted"/>
<feature type="region of interest" description="Disordered" evidence="1">
    <location>
        <begin position="1"/>
        <end position="21"/>
    </location>
</feature>
<feature type="compositionally biased region" description="Polar residues" evidence="1">
    <location>
        <begin position="580"/>
        <end position="589"/>
    </location>
</feature>
<feature type="region of interest" description="Disordered" evidence="1">
    <location>
        <begin position="452"/>
        <end position="472"/>
    </location>
</feature>
<comment type="caution">
    <text evidence="2">The sequence shown here is derived from an EMBL/GenBank/DDBJ whole genome shotgun (WGS) entry which is preliminary data.</text>
</comment>
<dbReference type="OrthoDB" id="5305386at2759"/>
<reference evidence="2 3" key="1">
    <citation type="submission" date="2018-08" db="EMBL/GenBank/DDBJ databases">
        <title>Draft genome of the lignicolous fungus Coniochaeta pulveracea.</title>
        <authorList>
            <person name="Borstlap C.J."/>
            <person name="De Witt R.N."/>
            <person name="Botha A."/>
            <person name="Volschenk H."/>
        </authorList>
    </citation>
    <scope>NUCLEOTIDE SEQUENCE [LARGE SCALE GENOMIC DNA]</scope>
    <source>
        <strain evidence="2 3">CAB683</strain>
    </source>
</reference>
<evidence type="ECO:0000256" key="1">
    <source>
        <dbReference type="SAM" id="MobiDB-lite"/>
    </source>
</evidence>
<feature type="region of interest" description="Disordered" evidence="1">
    <location>
        <begin position="568"/>
        <end position="611"/>
    </location>
</feature>
<gene>
    <name evidence="2" type="ORF">DL546_001668</name>
</gene>
<feature type="compositionally biased region" description="Basic residues" evidence="1">
    <location>
        <begin position="452"/>
        <end position="463"/>
    </location>
</feature>
<dbReference type="EMBL" id="QVQW01000006">
    <property type="protein sequence ID" value="RKU47950.1"/>
    <property type="molecule type" value="Genomic_DNA"/>
</dbReference>
<accession>A0A420YJA4</accession>
<evidence type="ECO:0000313" key="3">
    <source>
        <dbReference type="Proteomes" id="UP000275385"/>
    </source>
</evidence>
<organism evidence="2 3">
    <name type="scientific">Coniochaeta pulveracea</name>
    <dbReference type="NCBI Taxonomy" id="177199"/>
    <lineage>
        <taxon>Eukaryota</taxon>
        <taxon>Fungi</taxon>
        <taxon>Dikarya</taxon>
        <taxon>Ascomycota</taxon>
        <taxon>Pezizomycotina</taxon>
        <taxon>Sordariomycetes</taxon>
        <taxon>Sordariomycetidae</taxon>
        <taxon>Coniochaetales</taxon>
        <taxon>Coniochaetaceae</taxon>
        <taxon>Coniochaeta</taxon>
    </lineage>
</organism>
<keyword evidence="3" id="KW-1185">Reference proteome</keyword>
<sequence length="611" mass="69002">MLGSAGLPVRGKVSEPRPGYKMPQRAKSIEFPVSKTIRQILCEGDELGEWVYKDALGGQINDMRSDAEDFEFPGFSFINKNGYITGEDVSNEQRAMAEKILLEEFGAAFVLWHVPWVELYLDPTIPSAHKRLDSFTLPRSIGGCLPIWRSRIEYIWFEPYVGAWGQARKVDDQVQHLELPSKIVATMQDSKVFPDETVIYLVKHYFPDCVAMTRYSAHLVIELKQTSDDDFFERLLELPMEIVDTDFELRFYNGPLPRYEARIRKDKPNVKKDTEDSTDYVAADGKFYPGSMIASVRLDDAEDVIATANAGILVEKDGERRLTCSYHLWDEHLEKHPDLFGKDTDEAKRVFRLVQGYAPAVDGADMKAGTPIGYASERIGNTDICLAKLSDGIQFENQFFDDPEPRRSPKTFLPWKNIEEGDLMLMDSFVTGPQQFIALGWRKVVMLRERSNRRHASSLRKPSHTAPQPDMDTDWVITNQKIHGKNINNITKESRIRRSACGSVLVDCGRLSDSKKVPPKWVAGDRVAGMIHWVDVKETYNAGQVLMFSDSFDPLAAVGWSIVVTSEDSPQRVVEETAEEPQQQGTSSKRAAPGSPEPGETPSKKRRGRAA</sequence>
<dbReference type="Proteomes" id="UP000275385">
    <property type="component" value="Unassembled WGS sequence"/>
</dbReference>